<dbReference type="KEGG" id="pth:PTH_0413"/>
<name>A5D5A5_PELTS</name>
<reference evidence="11" key="1">
    <citation type="journal article" date="2008" name="Genome Res.">
        <title>The genome of Pelotomaculum thermopropionicum reveals niche-associated evolution in anaerobic microbiota.</title>
        <authorList>
            <person name="Kosaka T."/>
            <person name="Kato S."/>
            <person name="Shimoyama T."/>
            <person name="Ishii S."/>
            <person name="Abe T."/>
            <person name="Watanabe K."/>
        </authorList>
    </citation>
    <scope>NUCLEOTIDE SEQUENCE [LARGE SCALE GENOMIC DNA]</scope>
    <source>
        <strain evidence="11">DSM 13744 / JCM 10971 / SI</strain>
    </source>
</reference>
<dbReference type="eggNOG" id="COG0577">
    <property type="taxonomic scope" value="Bacteria"/>
</dbReference>
<feature type="transmembrane region" description="Helical" evidence="7">
    <location>
        <begin position="271"/>
        <end position="295"/>
    </location>
</feature>
<dbReference type="GO" id="GO:0005886">
    <property type="term" value="C:plasma membrane"/>
    <property type="evidence" value="ECO:0007669"/>
    <property type="project" value="UniProtKB-SubCell"/>
</dbReference>
<dbReference type="GO" id="GO:0022857">
    <property type="term" value="F:transmembrane transporter activity"/>
    <property type="evidence" value="ECO:0007669"/>
    <property type="project" value="TreeGrafter"/>
</dbReference>
<dbReference type="PANTHER" id="PTHR30572:SF4">
    <property type="entry name" value="ABC TRANSPORTER PERMEASE YTRF"/>
    <property type="match status" value="1"/>
</dbReference>
<sequence>MSLLIFSVQNAFRKKAAAVLAVLGVAFGTALMTFLFSVAAGMEKRAERTFSELSGKIVVTGRDAIFGGLFMGMGTPPVPAYYVQAIEGLPHVEKVYAQVSVIMRPKNVSYAMPLFGYGGEEAQASGKLPYGSLIEGSLPQNNREIIMGKSLQEYLNLLGAPFAVGGVYPFIVMEKGQAKDLELKVVGVYQTGNEVLDGAFSGSEELAREMGKIPAAYVSAINVVVDGVANVEGVARAIQQELAGKKPEVQVVVPREVLNPLKKVLETFGKFLKAVSLVAVLAGGLSIMVVMLLSVVGRMKEFGILKALGWTPANIVFMVLVESVVLSLAGSVLGVGLGCAGLAAAKAYIAGDIAAFTWRVAASVCLAGVAIGVAAGVYPAWRANGALPAKILREV</sequence>
<evidence type="ECO:0000256" key="6">
    <source>
        <dbReference type="ARBA" id="ARBA00038076"/>
    </source>
</evidence>
<evidence type="ECO:0000259" key="8">
    <source>
        <dbReference type="Pfam" id="PF02687"/>
    </source>
</evidence>
<protein>
    <submittedName>
        <fullName evidence="10">ABC-type transport system, involved in lipoprotein release, permeasecomponent</fullName>
    </submittedName>
</protein>
<dbReference type="Pfam" id="PF02687">
    <property type="entry name" value="FtsX"/>
    <property type="match status" value="1"/>
</dbReference>
<keyword evidence="5 7" id="KW-0472">Membrane</keyword>
<keyword evidence="2" id="KW-1003">Cell membrane</keyword>
<evidence type="ECO:0000256" key="5">
    <source>
        <dbReference type="ARBA" id="ARBA00023136"/>
    </source>
</evidence>
<evidence type="ECO:0000256" key="4">
    <source>
        <dbReference type="ARBA" id="ARBA00022989"/>
    </source>
</evidence>
<comment type="similarity">
    <text evidence="6">Belongs to the ABC-4 integral membrane protein family.</text>
</comment>
<evidence type="ECO:0000256" key="7">
    <source>
        <dbReference type="SAM" id="Phobius"/>
    </source>
</evidence>
<dbReference type="HOGENOM" id="CLU_000604_8_0_9"/>
<dbReference type="AlphaFoldDB" id="A5D5A5"/>
<dbReference type="InterPro" id="IPR050250">
    <property type="entry name" value="Macrolide_Exporter_MacB"/>
</dbReference>
<feature type="transmembrane region" description="Helical" evidence="7">
    <location>
        <begin position="16"/>
        <end position="40"/>
    </location>
</feature>
<keyword evidence="10" id="KW-0449">Lipoprotein</keyword>
<dbReference type="PANTHER" id="PTHR30572">
    <property type="entry name" value="MEMBRANE COMPONENT OF TRANSPORTER-RELATED"/>
    <property type="match status" value="1"/>
</dbReference>
<gene>
    <name evidence="10" type="primary">LolE</name>
    <name evidence="10" type="ordered locus">PTH_0413</name>
</gene>
<dbReference type="STRING" id="370438.PTH_0413"/>
<feature type="transmembrane region" description="Helical" evidence="7">
    <location>
        <begin position="356"/>
        <end position="378"/>
    </location>
</feature>
<evidence type="ECO:0000256" key="2">
    <source>
        <dbReference type="ARBA" id="ARBA00022475"/>
    </source>
</evidence>
<keyword evidence="4 7" id="KW-1133">Transmembrane helix</keyword>
<feature type="domain" description="MacB-like periplasmic core" evidence="9">
    <location>
        <begin position="19"/>
        <end position="240"/>
    </location>
</feature>
<keyword evidence="3 7" id="KW-0812">Transmembrane</keyword>
<evidence type="ECO:0000256" key="3">
    <source>
        <dbReference type="ARBA" id="ARBA00022692"/>
    </source>
</evidence>
<proteinExistence type="inferred from homology"/>
<dbReference type="InterPro" id="IPR003838">
    <property type="entry name" value="ABC3_permease_C"/>
</dbReference>
<dbReference type="Pfam" id="PF12704">
    <property type="entry name" value="MacB_PCD"/>
    <property type="match status" value="1"/>
</dbReference>
<organism evidence="10 11">
    <name type="scientific">Pelotomaculum thermopropionicum (strain DSM 13744 / JCM 10971 / SI)</name>
    <dbReference type="NCBI Taxonomy" id="370438"/>
    <lineage>
        <taxon>Bacteria</taxon>
        <taxon>Bacillati</taxon>
        <taxon>Bacillota</taxon>
        <taxon>Clostridia</taxon>
        <taxon>Eubacteriales</taxon>
        <taxon>Desulfotomaculaceae</taxon>
        <taxon>Pelotomaculum</taxon>
    </lineage>
</organism>
<dbReference type="InterPro" id="IPR025857">
    <property type="entry name" value="MacB_PCD"/>
</dbReference>
<comment type="subcellular location">
    <subcellularLocation>
        <location evidence="1">Cell membrane</location>
        <topology evidence="1">Multi-pass membrane protein</topology>
    </subcellularLocation>
</comment>
<feature type="domain" description="ABC3 transporter permease C-terminal" evidence="8">
    <location>
        <begin position="275"/>
        <end position="383"/>
    </location>
</feature>
<feature type="transmembrane region" description="Helical" evidence="7">
    <location>
        <begin position="315"/>
        <end position="344"/>
    </location>
</feature>
<dbReference type="Proteomes" id="UP000006556">
    <property type="component" value="Chromosome"/>
</dbReference>
<evidence type="ECO:0000313" key="11">
    <source>
        <dbReference type="Proteomes" id="UP000006556"/>
    </source>
</evidence>
<accession>A5D5A5</accession>
<evidence type="ECO:0000259" key="9">
    <source>
        <dbReference type="Pfam" id="PF12704"/>
    </source>
</evidence>
<keyword evidence="11" id="KW-1185">Reference proteome</keyword>
<evidence type="ECO:0000313" key="10">
    <source>
        <dbReference type="EMBL" id="BAF58594.1"/>
    </source>
</evidence>
<evidence type="ECO:0000256" key="1">
    <source>
        <dbReference type="ARBA" id="ARBA00004651"/>
    </source>
</evidence>
<dbReference type="EMBL" id="AP009389">
    <property type="protein sequence ID" value="BAF58594.1"/>
    <property type="molecule type" value="Genomic_DNA"/>
</dbReference>